<protein>
    <recommendedName>
        <fullName evidence="8">Ion transport domain-containing protein</fullName>
    </recommendedName>
</protein>
<feature type="coiled-coil region" evidence="4">
    <location>
        <begin position="1213"/>
        <end position="1277"/>
    </location>
</feature>
<dbReference type="Gene3D" id="2.130.10.10">
    <property type="entry name" value="YVTN repeat-like/Quinoprotein amine dehydrogenase"/>
    <property type="match status" value="5"/>
</dbReference>
<feature type="repeat" description="WD" evidence="3">
    <location>
        <begin position="87"/>
        <end position="128"/>
    </location>
</feature>
<feature type="repeat" description="WD" evidence="3">
    <location>
        <begin position="547"/>
        <end position="588"/>
    </location>
</feature>
<dbReference type="SMART" id="SM00320">
    <property type="entry name" value="WD40"/>
    <property type="match status" value="14"/>
</dbReference>
<dbReference type="InterPro" id="IPR036322">
    <property type="entry name" value="WD40_repeat_dom_sf"/>
</dbReference>
<dbReference type="PROSITE" id="PS50082">
    <property type="entry name" value="WD_REPEATS_2"/>
    <property type="match status" value="11"/>
</dbReference>
<evidence type="ECO:0008006" key="8">
    <source>
        <dbReference type="Google" id="ProtNLM"/>
    </source>
</evidence>
<feature type="transmembrane region" description="Helical" evidence="5">
    <location>
        <begin position="953"/>
        <end position="977"/>
    </location>
</feature>
<feature type="transmembrane region" description="Helical" evidence="5">
    <location>
        <begin position="1131"/>
        <end position="1153"/>
    </location>
</feature>
<comment type="caution">
    <text evidence="6">The sequence shown here is derived from an EMBL/GenBank/DDBJ whole genome shotgun (WGS) entry which is preliminary data.</text>
</comment>
<dbReference type="EMBL" id="CAJZBQ010000043">
    <property type="protein sequence ID" value="CAG9327114.1"/>
    <property type="molecule type" value="Genomic_DNA"/>
</dbReference>
<gene>
    <name evidence="6" type="ORF">BSTOLATCC_MIC43158</name>
</gene>
<keyword evidence="5" id="KW-0472">Membrane</keyword>
<keyword evidence="4" id="KW-0175">Coiled coil</keyword>
<evidence type="ECO:0000313" key="7">
    <source>
        <dbReference type="Proteomes" id="UP001162131"/>
    </source>
</evidence>
<evidence type="ECO:0000256" key="1">
    <source>
        <dbReference type="ARBA" id="ARBA00022574"/>
    </source>
</evidence>
<evidence type="ECO:0000256" key="3">
    <source>
        <dbReference type="PROSITE-ProRule" id="PRU00221"/>
    </source>
</evidence>
<evidence type="ECO:0000256" key="5">
    <source>
        <dbReference type="SAM" id="Phobius"/>
    </source>
</evidence>
<dbReference type="PROSITE" id="PS50294">
    <property type="entry name" value="WD_REPEATS_REGION"/>
    <property type="match status" value="9"/>
</dbReference>
<dbReference type="Proteomes" id="UP001162131">
    <property type="component" value="Unassembled WGS sequence"/>
</dbReference>
<dbReference type="InterPro" id="IPR001680">
    <property type="entry name" value="WD40_rpt"/>
</dbReference>
<dbReference type="InterPro" id="IPR015943">
    <property type="entry name" value="WD40/YVTN_repeat-like_dom_sf"/>
</dbReference>
<feature type="repeat" description="WD" evidence="3">
    <location>
        <begin position="169"/>
        <end position="210"/>
    </location>
</feature>
<dbReference type="InterPro" id="IPR020472">
    <property type="entry name" value="WD40_PAC1"/>
</dbReference>
<sequence>MISPISITIDDIDSAANQFLNPTIFDLNFGSITNNDNFVYVGTNSGDIKVIDLANKVQTSLEKTGSEHRRSTKSFAVKTGVELEVLLDKHNEEVSCIKATSDNNYLVSGSYDGTVKYWSLYNKTVISSMDLHSPVNSIDISSNNEFIAAGTADGIVHLWVFEKNQAFQLTGHAGGVTKVAFTNDCRYIVSVSEDTSCRIWNVQERAEYKSLVELGVISFFQLTEDSKYIIAISEYIFVQIYNIETCQTSSREGNAAQITCLAVSKDSEWVVTGSNDNLLVVFYINETEKKLTYEGHNGEVLCVDITNDNRYIVSASYDCTMRVWDATENNKQVYQFDGNEAHNKYIKICCDNRFIICGSYDHRIRIWSTEELGKEKVLRGHAGEVKHLIVTRDNKFLVSAGSTDNTIVVWNALNNKREASLTSCEAEVTALALSSDSSYLISASKDEKLQMWKFDDLKKGPTVKDIHAKIIILQIALDNLQVVAASVEHKIHIWNLLDPEYEAVLSGHTDTINALLLTTDSQKIVTASRDNTLRVWSLERPREIFILKGHEDHAFCLQLTRDNEFAISGGDDSNIIIWNLITYELVSTLKGHKNEIKCLQLTRNQQFIVSGSNDKTIRIWNFYERIQVCVLRGHERRVLSVEITNDDKYIVSSSDDGTVRIWNFDERRQERLLKAHESVIHCLKISSDDEFIATSSKDQSIKIWKIDDVIVRPQFSINGMQGIKIYGYDSGILNQIYIKKLTSRQPPDDTMIAAVIGPMKISLLHYYCYFDLVEHVVKAQEMGALIFRDNFGRSPLFYAMSRKSRRCLDLLLNDIIFCKNYDTLEQSMHALRDDIIKVLDSHSTQIVPFLEAIFRKRDDDDYILFAAPKGELPITKFSHTILPRIEDFICDQEEQTNETEFLVQMWTSPLSWNFQNGSRESIKFLKAIIECPIIEIYETPFIKSIIRLKWDSFYYFNLFLTFIYAMNIVFLSWILSLNGTADIGLFIAYWIINVLLMAYEVFQMYSSGWGYFLSAINYHDIVRLALSFTWSIIGATGNFYDGLSFFTVIANFLRGLVYFRTFDKTRFYVRLIIRAAFDTVTFLMILLYSTFGFAVLYVSATNRFDIESAWKASFELDMGGFANDGFDWAEYSTFTLASILNVILMLNLLISILGKSFDDFQQSQVSMDTKEMLDVVIEFESLMFWARHRGSRTYLQKLDYFKQNKRDKKEGKTQVLEDEFERLKNFLRDIQAEKAEYIKKKVSEQINDKFTQFDKRLMALERQMQSQEGRLNDKLQAILTSVQSVQASYGQ</sequence>
<dbReference type="PANTHER" id="PTHR19848">
    <property type="entry name" value="WD40 REPEAT PROTEIN"/>
    <property type="match status" value="1"/>
</dbReference>
<evidence type="ECO:0000313" key="6">
    <source>
        <dbReference type="EMBL" id="CAG9327114.1"/>
    </source>
</evidence>
<keyword evidence="5" id="KW-1133">Transmembrane helix</keyword>
<keyword evidence="5" id="KW-0812">Transmembrane</keyword>
<accession>A0AAU9JJP4</accession>
<feature type="transmembrane region" description="Helical" evidence="5">
    <location>
        <begin position="1039"/>
        <end position="1059"/>
    </location>
</feature>
<feature type="repeat" description="WD" evidence="3">
    <location>
        <begin position="421"/>
        <end position="455"/>
    </location>
</feature>
<evidence type="ECO:0000256" key="4">
    <source>
        <dbReference type="SAM" id="Coils"/>
    </source>
</evidence>
<feature type="repeat" description="WD" evidence="3">
    <location>
        <begin position="589"/>
        <end position="621"/>
    </location>
</feature>
<keyword evidence="1 3" id="KW-0853">WD repeat</keyword>
<feature type="repeat" description="WD" evidence="3">
    <location>
        <begin position="135"/>
        <end position="169"/>
    </location>
</feature>
<keyword evidence="2" id="KW-0677">Repeat</keyword>
<dbReference type="Pfam" id="PF00400">
    <property type="entry name" value="WD40"/>
    <property type="match status" value="13"/>
</dbReference>
<reference evidence="6" key="1">
    <citation type="submission" date="2021-09" db="EMBL/GenBank/DDBJ databases">
        <authorList>
            <consortium name="AG Swart"/>
            <person name="Singh M."/>
            <person name="Singh A."/>
            <person name="Seah K."/>
            <person name="Emmerich C."/>
        </authorList>
    </citation>
    <scope>NUCLEOTIDE SEQUENCE</scope>
    <source>
        <strain evidence="6">ATCC30299</strain>
    </source>
</reference>
<name>A0AAU9JJP4_9CILI</name>
<feature type="repeat" description="WD" evidence="3">
    <location>
        <begin position="505"/>
        <end position="546"/>
    </location>
</feature>
<organism evidence="6 7">
    <name type="scientific">Blepharisma stoltei</name>
    <dbReference type="NCBI Taxonomy" id="1481888"/>
    <lineage>
        <taxon>Eukaryota</taxon>
        <taxon>Sar</taxon>
        <taxon>Alveolata</taxon>
        <taxon>Ciliophora</taxon>
        <taxon>Postciliodesmatophora</taxon>
        <taxon>Heterotrichea</taxon>
        <taxon>Heterotrichida</taxon>
        <taxon>Blepharismidae</taxon>
        <taxon>Blepharisma</taxon>
    </lineage>
</organism>
<dbReference type="InterPro" id="IPR019775">
    <property type="entry name" value="WD40_repeat_CS"/>
</dbReference>
<feature type="repeat" description="WD" evidence="3">
    <location>
        <begin position="293"/>
        <end position="334"/>
    </location>
</feature>
<evidence type="ECO:0000256" key="2">
    <source>
        <dbReference type="ARBA" id="ARBA00022737"/>
    </source>
</evidence>
<dbReference type="PANTHER" id="PTHR19848:SF8">
    <property type="entry name" value="F-BOX AND WD REPEAT DOMAIN CONTAINING 7"/>
    <property type="match status" value="1"/>
</dbReference>
<feature type="repeat" description="WD" evidence="3">
    <location>
        <begin position="631"/>
        <end position="672"/>
    </location>
</feature>
<feature type="repeat" description="WD" evidence="3">
    <location>
        <begin position="378"/>
        <end position="420"/>
    </location>
</feature>
<dbReference type="PRINTS" id="PR00320">
    <property type="entry name" value="GPROTEINBRPT"/>
</dbReference>
<dbReference type="PROSITE" id="PS00678">
    <property type="entry name" value="WD_REPEATS_1"/>
    <property type="match status" value="3"/>
</dbReference>
<feature type="transmembrane region" description="Helical" evidence="5">
    <location>
        <begin position="1071"/>
        <end position="1098"/>
    </location>
</feature>
<feature type="repeat" description="WD" evidence="3">
    <location>
        <begin position="673"/>
        <end position="707"/>
    </location>
</feature>
<dbReference type="SUPFAM" id="SSF50978">
    <property type="entry name" value="WD40 repeat-like"/>
    <property type="match status" value="2"/>
</dbReference>
<dbReference type="CDD" id="cd00200">
    <property type="entry name" value="WD40"/>
    <property type="match status" value="2"/>
</dbReference>
<feature type="transmembrane region" description="Helical" evidence="5">
    <location>
        <begin position="983"/>
        <end position="1002"/>
    </location>
</feature>
<proteinExistence type="predicted"/>
<keyword evidence="7" id="KW-1185">Reference proteome</keyword>